<dbReference type="OrthoDB" id="3782893at2"/>
<protein>
    <submittedName>
        <fullName evidence="2">Nuclear transport factor 2 family protein</fullName>
    </submittedName>
</protein>
<reference evidence="2 3" key="1">
    <citation type="submission" date="2019-02" db="EMBL/GenBank/DDBJ databases">
        <title>Genomic data mining of an Antarctic deep-sea actinobacterium, Janibacterlimosus P3-3-X1.</title>
        <authorList>
            <person name="Liao L."/>
            <person name="Chen B."/>
        </authorList>
    </citation>
    <scope>NUCLEOTIDE SEQUENCE [LARGE SCALE GENOMIC DNA]</scope>
    <source>
        <strain evidence="2 3">P3-3-X1</strain>
    </source>
</reference>
<gene>
    <name evidence="2" type="ORF">EXU32_14185</name>
</gene>
<evidence type="ECO:0000313" key="2">
    <source>
        <dbReference type="EMBL" id="QBF47293.1"/>
    </source>
</evidence>
<dbReference type="RefSeq" id="WP_130630484.1">
    <property type="nucleotide sequence ID" value="NZ_CP036164.1"/>
</dbReference>
<organism evidence="2 3">
    <name type="scientific">Janibacter limosus</name>
    <dbReference type="NCBI Taxonomy" id="53458"/>
    <lineage>
        <taxon>Bacteria</taxon>
        <taxon>Bacillati</taxon>
        <taxon>Actinomycetota</taxon>
        <taxon>Actinomycetes</taxon>
        <taxon>Micrococcales</taxon>
        <taxon>Intrasporangiaceae</taxon>
        <taxon>Janibacter</taxon>
    </lineage>
</organism>
<name>A0A4P6MZS9_9MICO</name>
<evidence type="ECO:0000259" key="1">
    <source>
        <dbReference type="Pfam" id="PF12680"/>
    </source>
</evidence>
<dbReference type="InterPro" id="IPR037401">
    <property type="entry name" value="SnoaL-like"/>
</dbReference>
<dbReference type="Pfam" id="PF12680">
    <property type="entry name" value="SnoaL_2"/>
    <property type="match status" value="1"/>
</dbReference>
<dbReference type="SUPFAM" id="SSF54427">
    <property type="entry name" value="NTF2-like"/>
    <property type="match status" value="1"/>
</dbReference>
<dbReference type="KEGG" id="jli:EXU32_14185"/>
<evidence type="ECO:0000313" key="3">
    <source>
        <dbReference type="Proteomes" id="UP000290408"/>
    </source>
</evidence>
<feature type="domain" description="SnoaL-like" evidence="1">
    <location>
        <begin position="8"/>
        <end position="101"/>
    </location>
</feature>
<accession>A0A4P6MZS9</accession>
<keyword evidence="3" id="KW-1185">Reference proteome</keyword>
<sequence>MDGHSLIKQYWRACEERDWEAFGRTVAPDVVYRDPQTREIVRGRADYVAFNQTYPGDWHLTVERVIAQDDEGVSWTSFAVGDETMTGLCFFRFGDGLITEIDDFWPEPYEPPTREVPVVDRY</sequence>
<dbReference type="AlphaFoldDB" id="A0A4P6MZS9"/>
<dbReference type="InterPro" id="IPR032710">
    <property type="entry name" value="NTF2-like_dom_sf"/>
</dbReference>
<dbReference type="Gene3D" id="3.10.450.50">
    <property type="match status" value="1"/>
</dbReference>
<dbReference type="Proteomes" id="UP000290408">
    <property type="component" value="Chromosome"/>
</dbReference>
<dbReference type="EMBL" id="CP036164">
    <property type="protein sequence ID" value="QBF47293.1"/>
    <property type="molecule type" value="Genomic_DNA"/>
</dbReference>
<proteinExistence type="predicted"/>